<sequence length="347" mass="38604">MTHIFRVILACLITISLFISSCVREDDEPIVPENSITRLYISYSDYQSNEDLDPYENVVIIDPADREDLFSVNLKHTSEARGGAALHFSPFAKRLFQSSINTPGRPDTAIYIMSVGNTGVLANSDKGGGKILNSKLTSVKGIFYYSQKDRLYATNLQDSSIYVFNRPSSLNRYALPNQTFKITDARPWKAISSGEDVYIVKTGSNGGIAIYKNLFEKEPSEDVVENLTADVILTVEGSTNIRGIDYDKEKDILLLTDYNASNQGRVLFFENFSSLAEESKSITPTREIKGDDTGLLQPIDIAADKREGSLYFYVADQEAKKISRFKLDDSGNIEPDKVYSSTLTPVG</sequence>
<accession>A0A9D1W9E3</accession>
<reference evidence="1" key="2">
    <citation type="submission" date="2021-04" db="EMBL/GenBank/DDBJ databases">
        <authorList>
            <person name="Gilroy R."/>
        </authorList>
    </citation>
    <scope>NUCLEOTIDE SEQUENCE</scope>
    <source>
        <strain evidence="1">1719</strain>
    </source>
</reference>
<evidence type="ECO:0000313" key="1">
    <source>
        <dbReference type="EMBL" id="HIX54829.1"/>
    </source>
</evidence>
<name>A0A9D1W9E3_9SPHI</name>
<organism evidence="1 2">
    <name type="scientific">Candidatus Sphingobacterium stercoripullorum</name>
    <dbReference type="NCBI Taxonomy" id="2838759"/>
    <lineage>
        <taxon>Bacteria</taxon>
        <taxon>Pseudomonadati</taxon>
        <taxon>Bacteroidota</taxon>
        <taxon>Sphingobacteriia</taxon>
        <taxon>Sphingobacteriales</taxon>
        <taxon>Sphingobacteriaceae</taxon>
        <taxon>Sphingobacterium</taxon>
    </lineage>
</organism>
<reference evidence="1" key="1">
    <citation type="journal article" date="2021" name="PeerJ">
        <title>Extensive microbial diversity within the chicken gut microbiome revealed by metagenomics and culture.</title>
        <authorList>
            <person name="Gilroy R."/>
            <person name="Ravi A."/>
            <person name="Getino M."/>
            <person name="Pursley I."/>
            <person name="Horton D.L."/>
            <person name="Alikhan N.F."/>
            <person name="Baker D."/>
            <person name="Gharbi K."/>
            <person name="Hall N."/>
            <person name="Watson M."/>
            <person name="Adriaenssens E.M."/>
            <person name="Foster-Nyarko E."/>
            <person name="Jarju S."/>
            <person name="Secka A."/>
            <person name="Antonio M."/>
            <person name="Oren A."/>
            <person name="Chaudhuri R.R."/>
            <person name="La Ragione R."/>
            <person name="Hildebrand F."/>
            <person name="Pallen M.J."/>
        </authorList>
    </citation>
    <scope>NUCLEOTIDE SEQUENCE</scope>
    <source>
        <strain evidence="1">1719</strain>
    </source>
</reference>
<feature type="non-terminal residue" evidence="1">
    <location>
        <position position="347"/>
    </location>
</feature>
<gene>
    <name evidence="1" type="ORF">H9853_07375</name>
</gene>
<comment type="caution">
    <text evidence="1">The sequence shown here is derived from an EMBL/GenBank/DDBJ whole genome shotgun (WGS) entry which is preliminary data.</text>
</comment>
<dbReference type="EMBL" id="DXEZ01000208">
    <property type="protein sequence ID" value="HIX54829.1"/>
    <property type="molecule type" value="Genomic_DNA"/>
</dbReference>
<dbReference type="PROSITE" id="PS51257">
    <property type="entry name" value="PROKAR_LIPOPROTEIN"/>
    <property type="match status" value="1"/>
</dbReference>
<evidence type="ECO:0008006" key="3">
    <source>
        <dbReference type="Google" id="ProtNLM"/>
    </source>
</evidence>
<evidence type="ECO:0000313" key="2">
    <source>
        <dbReference type="Proteomes" id="UP000824156"/>
    </source>
</evidence>
<protein>
    <recommendedName>
        <fullName evidence="3">Lipoprotein</fullName>
    </recommendedName>
</protein>
<proteinExistence type="predicted"/>
<dbReference type="AlphaFoldDB" id="A0A9D1W9E3"/>
<dbReference type="SUPFAM" id="SSF63825">
    <property type="entry name" value="YWTD domain"/>
    <property type="match status" value="1"/>
</dbReference>
<dbReference type="Proteomes" id="UP000824156">
    <property type="component" value="Unassembled WGS sequence"/>
</dbReference>